<dbReference type="InterPro" id="IPR043129">
    <property type="entry name" value="ATPase_NBD"/>
</dbReference>
<dbReference type="SUPFAM" id="SSF53067">
    <property type="entry name" value="Actin-like ATPase domain"/>
    <property type="match status" value="1"/>
</dbReference>
<protein>
    <recommendedName>
        <fullName evidence="1">Hydantoinase A/oxoprolinase domain-containing protein</fullName>
    </recommendedName>
</protein>
<name>A0A0W8F722_9ZZZZ</name>
<reference evidence="2" key="1">
    <citation type="journal article" date="2015" name="Proc. Natl. Acad. Sci. U.S.A.">
        <title>Networks of energetic and metabolic interactions define dynamics in microbial communities.</title>
        <authorList>
            <person name="Embree M."/>
            <person name="Liu J.K."/>
            <person name="Al-Bassam M.M."/>
            <person name="Zengler K."/>
        </authorList>
    </citation>
    <scope>NUCLEOTIDE SEQUENCE</scope>
</reference>
<organism evidence="2">
    <name type="scientific">hydrocarbon metagenome</name>
    <dbReference type="NCBI Taxonomy" id="938273"/>
    <lineage>
        <taxon>unclassified sequences</taxon>
        <taxon>metagenomes</taxon>
        <taxon>ecological metagenomes</taxon>
    </lineage>
</organism>
<dbReference type="InterPro" id="IPR002756">
    <property type="entry name" value="MfnF"/>
</dbReference>
<comment type="caution">
    <text evidence="2">The sequence shown here is derived from an EMBL/GenBank/DDBJ whole genome shotgun (WGS) entry which is preliminary data.</text>
</comment>
<dbReference type="Pfam" id="PF01968">
    <property type="entry name" value="Hydantoinase_A"/>
    <property type="match status" value="1"/>
</dbReference>
<dbReference type="AlphaFoldDB" id="A0A0W8F722"/>
<feature type="domain" description="Hydantoinase A/oxoprolinase" evidence="1">
    <location>
        <begin position="50"/>
        <end position="333"/>
    </location>
</feature>
<gene>
    <name evidence="2" type="ORF">ASZ90_013638</name>
</gene>
<evidence type="ECO:0000259" key="1">
    <source>
        <dbReference type="Pfam" id="PF01968"/>
    </source>
</evidence>
<proteinExistence type="predicted"/>
<sequence length="341" mass="36796">MILGLDIGGANTKAASADSKYAKSVYLPLWKNSPLEKVLKRINAEQKPEAVAVVITGELADCFSSKREGVESIMAVACRAFSCPVYFWGHDGFARNDIINPTNSTGIIDMINTTDILHVAAANWSASAALLAREIGDCLFVDMGSTTTDLIPIRARPLAAKTDFLRLARGELVYMGLLRTGLACILPVARIRGHYVPLAPELFAIIADARLVLGHIDLDRYACDTADGKDKGRHSSLRRLARSVCADLEEIGECGALAIAEQACTEQKKALVAAMERQAERHGLERVAAAGIGEWLIAEAANTLGMECILLSELYGSRISDVFPAYAAARLLETYPVYLQG</sequence>
<accession>A0A0W8F722</accession>
<dbReference type="Gene3D" id="3.30.420.40">
    <property type="match status" value="1"/>
</dbReference>
<dbReference type="NCBIfam" id="TIGR03123">
    <property type="entry name" value="one_C_unchar_1"/>
    <property type="match status" value="1"/>
</dbReference>
<dbReference type="GO" id="GO:0016787">
    <property type="term" value="F:hydrolase activity"/>
    <property type="evidence" value="ECO:0007669"/>
    <property type="project" value="InterPro"/>
</dbReference>
<dbReference type="EMBL" id="LNQE01001484">
    <property type="protein sequence ID" value="KUG16669.1"/>
    <property type="molecule type" value="Genomic_DNA"/>
</dbReference>
<evidence type="ECO:0000313" key="2">
    <source>
        <dbReference type="EMBL" id="KUG16669.1"/>
    </source>
</evidence>
<dbReference type="Gene3D" id="3.30.420.190">
    <property type="entry name" value="conserved archaeal protein q6m145"/>
    <property type="match status" value="1"/>
</dbReference>
<dbReference type="InterPro" id="IPR002821">
    <property type="entry name" value="Hydantoinase_A"/>
</dbReference>